<dbReference type="Pfam" id="PF04324">
    <property type="entry name" value="Fer2_BFD"/>
    <property type="match status" value="1"/>
</dbReference>
<dbReference type="CDD" id="cd19946">
    <property type="entry name" value="GlpA-like_Fer2_BFD-like"/>
    <property type="match status" value="1"/>
</dbReference>
<evidence type="ECO:0000313" key="2">
    <source>
        <dbReference type="EMBL" id="SDQ92779.1"/>
    </source>
</evidence>
<reference evidence="2 3" key="1">
    <citation type="submission" date="2016-10" db="EMBL/GenBank/DDBJ databases">
        <authorList>
            <person name="de Groot N.N."/>
        </authorList>
    </citation>
    <scope>NUCLEOTIDE SEQUENCE [LARGE SCALE GENOMIC DNA]</scope>
    <source>
        <strain evidence="2 3">CGMCC 1.10449</strain>
    </source>
</reference>
<keyword evidence="3" id="KW-1185">Reference proteome</keyword>
<evidence type="ECO:0000313" key="3">
    <source>
        <dbReference type="Proteomes" id="UP000199444"/>
    </source>
</evidence>
<feature type="domain" description="BFD-like [2Fe-2S]-binding" evidence="1">
    <location>
        <begin position="6"/>
        <end position="57"/>
    </location>
</feature>
<dbReference type="EMBL" id="FNKD01000003">
    <property type="protein sequence ID" value="SDQ92779.1"/>
    <property type="molecule type" value="Genomic_DNA"/>
</dbReference>
<dbReference type="STRING" id="553311.SAMN05216231_3073"/>
<evidence type="ECO:0000259" key="1">
    <source>
        <dbReference type="Pfam" id="PF04324"/>
    </source>
</evidence>
<dbReference type="RefSeq" id="WP_175559504.1">
    <property type="nucleotide sequence ID" value="NZ_FNKD01000003.1"/>
</dbReference>
<dbReference type="AlphaFoldDB" id="A0A1H1EW81"/>
<protein>
    <submittedName>
        <fullName evidence="2">BFD-like [2Fe-2S] binding domain-containing protein</fullName>
    </submittedName>
</protein>
<dbReference type="Proteomes" id="UP000199444">
    <property type="component" value="Unassembled WGS sequence"/>
</dbReference>
<organism evidence="2 3">
    <name type="scientific">Virgibacillus salinus</name>
    <dbReference type="NCBI Taxonomy" id="553311"/>
    <lineage>
        <taxon>Bacteria</taxon>
        <taxon>Bacillati</taxon>
        <taxon>Bacillota</taxon>
        <taxon>Bacilli</taxon>
        <taxon>Bacillales</taxon>
        <taxon>Bacillaceae</taxon>
        <taxon>Virgibacillus</taxon>
    </lineage>
</organism>
<gene>
    <name evidence="2" type="ORF">SAMN05216231_3073</name>
</gene>
<dbReference type="InterPro" id="IPR041854">
    <property type="entry name" value="BFD-like_2Fe2S-bd_dom_sf"/>
</dbReference>
<dbReference type="InterPro" id="IPR007419">
    <property type="entry name" value="BFD-like_2Fe2S-bd_dom"/>
</dbReference>
<name>A0A1H1EW81_9BACI</name>
<accession>A0A1H1EW81</accession>
<proteinExistence type="predicted"/>
<dbReference type="Gene3D" id="1.10.10.1100">
    <property type="entry name" value="BFD-like [2Fe-2S]-binding domain"/>
    <property type="match status" value="1"/>
</dbReference>
<sequence>MSKDILICRCEEVMLSELKEGINKGLTTAKALKLKTRAGMGICQGKTCRPLIEQIVAHYTDKEITNGSGLTFSYPVRPLSLVELAGERKGVE</sequence>